<proteinExistence type="predicted"/>
<keyword evidence="1" id="KW-1133">Transmembrane helix</keyword>
<feature type="transmembrane region" description="Helical" evidence="1">
    <location>
        <begin position="226"/>
        <end position="244"/>
    </location>
</feature>
<comment type="caution">
    <text evidence="2">The sequence shown here is derived from an EMBL/GenBank/DDBJ whole genome shotgun (WGS) entry which is preliminary data.</text>
</comment>
<protein>
    <submittedName>
        <fullName evidence="2">Uncharacterized protein</fullName>
    </submittedName>
</protein>
<evidence type="ECO:0000313" key="2">
    <source>
        <dbReference type="EMBL" id="GMI44471.1"/>
    </source>
</evidence>
<evidence type="ECO:0000313" key="3">
    <source>
        <dbReference type="Proteomes" id="UP001165065"/>
    </source>
</evidence>
<keyword evidence="1" id="KW-0812">Transmembrane</keyword>
<dbReference type="Proteomes" id="UP001165065">
    <property type="component" value="Unassembled WGS sequence"/>
</dbReference>
<reference evidence="3" key="1">
    <citation type="journal article" date="2023" name="Commun. Biol.">
        <title>Genome analysis of Parmales, the sister group of diatoms, reveals the evolutionary specialization of diatoms from phago-mixotrophs to photoautotrophs.</title>
        <authorList>
            <person name="Ban H."/>
            <person name="Sato S."/>
            <person name="Yoshikawa S."/>
            <person name="Yamada K."/>
            <person name="Nakamura Y."/>
            <person name="Ichinomiya M."/>
            <person name="Sato N."/>
            <person name="Blanc-Mathieu R."/>
            <person name="Endo H."/>
            <person name="Kuwata A."/>
            <person name="Ogata H."/>
        </authorList>
    </citation>
    <scope>NUCLEOTIDE SEQUENCE [LARGE SCALE GENOMIC DNA]</scope>
</reference>
<name>A0A9W7LCC1_9STRA</name>
<gene>
    <name evidence="2" type="ORF">TrCOL_g4355</name>
</gene>
<keyword evidence="1" id="KW-0472">Membrane</keyword>
<dbReference type="OrthoDB" id="10371395at2759"/>
<sequence length="245" mass="27166">MLAKISVPCSPEALAAIWKEVLDLEDAAKGALEKLAGPDVTLDLGHENARYLTPPPPDADWELSTKEFFALYASLPSLSHSDSATAQNLIHNNTRSMIIALHHRAVYMEQLMESHSAEIGFEEPVANVRSLNLLQSQREHMRDQAKNDEWRARNADLAATIAHRKKEIAKNKRIRDRLIAERELGDMAAEDKVVAKESSVITPPLSIQPNFQPTPVSISSSSARRAFVMALLGALVCYIGYTFIQ</sequence>
<keyword evidence="3" id="KW-1185">Reference proteome</keyword>
<evidence type="ECO:0000256" key="1">
    <source>
        <dbReference type="SAM" id="Phobius"/>
    </source>
</evidence>
<organism evidence="2 3">
    <name type="scientific">Triparma columacea</name>
    <dbReference type="NCBI Taxonomy" id="722753"/>
    <lineage>
        <taxon>Eukaryota</taxon>
        <taxon>Sar</taxon>
        <taxon>Stramenopiles</taxon>
        <taxon>Ochrophyta</taxon>
        <taxon>Bolidophyceae</taxon>
        <taxon>Parmales</taxon>
        <taxon>Triparmaceae</taxon>
        <taxon>Triparma</taxon>
    </lineage>
</organism>
<dbReference type="AlphaFoldDB" id="A0A9W7LCC1"/>
<dbReference type="EMBL" id="BRYA01000218">
    <property type="protein sequence ID" value="GMI44471.1"/>
    <property type="molecule type" value="Genomic_DNA"/>
</dbReference>
<accession>A0A9W7LCC1</accession>